<dbReference type="EC" id="2.1.1.113" evidence="2"/>
<keyword evidence="5" id="KW-0949">S-adenosyl-L-methionine</keyword>
<reference evidence="8" key="1">
    <citation type="journal article" date="2021" name="PeerJ">
        <title>Extensive microbial diversity within the chicken gut microbiome revealed by metagenomics and culture.</title>
        <authorList>
            <person name="Gilroy R."/>
            <person name="Ravi A."/>
            <person name="Getino M."/>
            <person name="Pursley I."/>
            <person name="Horton D.L."/>
            <person name="Alikhan N.F."/>
            <person name="Baker D."/>
            <person name="Gharbi K."/>
            <person name="Hall N."/>
            <person name="Watson M."/>
            <person name="Adriaenssens E.M."/>
            <person name="Foster-Nyarko E."/>
            <person name="Jarju S."/>
            <person name="Secka A."/>
            <person name="Antonio M."/>
            <person name="Oren A."/>
            <person name="Chaudhuri R.R."/>
            <person name="La Ragione R."/>
            <person name="Hildebrand F."/>
            <person name="Pallen M.J."/>
        </authorList>
    </citation>
    <scope>NUCLEOTIDE SEQUENCE</scope>
    <source>
        <strain evidence="8">A5-1222</strain>
    </source>
</reference>
<dbReference type="InterPro" id="IPR029063">
    <property type="entry name" value="SAM-dependent_MTases_sf"/>
</dbReference>
<comment type="similarity">
    <text evidence="1">Belongs to the N(4)/N(6)-methyltransferase family. N(4) subfamily.</text>
</comment>
<reference evidence="8" key="2">
    <citation type="submission" date="2021-04" db="EMBL/GenBank/DDBJ databases">
        <authorList>
            <person name="Gilroy R."/>
        </authorList>
    </citation>
    <scope>NUCLEOTIDE SEQUENCE</scope>
    <source>
        <strain evidence="8">A5-1222</strain>
    </source>
</reference>
<evidence type="ECO:0000256" key="1">
    <source>
        <dbReference type="ARBA" id="ARBA00010203"/>
    </source>
</evidence>
<dbReference type="Gene3D" id="3.40.50.150">
    <property type="entry name" value="Vaccinia Virus protein VP39"/>
    <property type="match status" value="1"/>
</dbReference>
<evidence type="ECO:0000313" key="9">
    <source>
        <dbReference type="Proteomes" id="UP000824247"/>
    </source>
</evidence>
<dbReference type="GO" id="GO:0015667">
    <property type="term" value="F:site-specific DNA-methyltransferase (cytosine-N4-specific) activity"/>
    <property type="evidence" value="ECO:0007669"/>
    <property type="project" value="UniProtKB-EC"/>
</dbReference>
<evidence type="ECO:0000256" key="7">
    <source>
        <dbReference type="ARBA" id="ARBA00049120"/>
    </source>
</evidence>
<dbReference type="PROSITE" id="PS00093">
    <property type="entry name" value="N4_MTASE"/>
    <property type="match status" value="1"/>
</dbReference>
<comment type="catalytic activity">
    <reaction evidence="7">
        <text>a 2'-deoxycytidine in DNA + S-adenosyl-L-methionine = an N(4)-methyl-2'-deoxycytidine in DNA + S-adenosyl-L-homocysteine + H(+)</text>
        <dbReference type="Rhea" id="RHEA:16857"/>
        <dbReference type="Rhea" id="RHEA-COMP:11369"/>
        <dbReference type="Rhea" id="RHEA-COMP:13674"/>
        <dbReference type="ChEBI" id="CHEBI:15378"/>
        <dbReference type="ChEBI" id="CHEBI:57856"/>
        <dbReference type="ChEBI" id="CHEBI:59789"/>
        <dbReference type="ChEBI" id="CHEBI:85452"/>
        <dbReference type="ChEBI" id="CHEBI:137933"/>
        <dbReference type="EC" id="2.1.1.113"/>
    </reaction>
</comment>
<keyword evidence="4" id="KW-0808">Transferase</keyword>
<evidence type="ECO:0000256" key="6">
    <source>
        <dbReference type="ARBA" id="ARBA00022747"/>
    </source>
</evidence>
<dbReference type="Proteomes" id="UP000824247">
    <property type="component" value="Unassembled WGS sequence"/>
</dbReference>
<evidence type="ECO:0000313" key="8">
    <source>
        <dbReference type="EMBL" id="MBU3831010.1"/>
    </source>
</evidence>
<name>A0A9E2KVP8_9BACT</name>
<dbReference type="InterPro" id="IPR017985">
    <property type="entry name" value="MeTrfase_CN4_CS"/>
</dbReference>
<keyword evidence="6" id="KW-0680">Restriction system</keyword>
<dbReference type="AlphaFoldDB" id="A0A9E2KVP8"/>
<dbReference type="GO" id="GO:0003677">
    <property type="term" value="F:DNA binding"/>
    <property type="evidence" value="ECO:0007669"/>
    <property type="project" value="InterPro"/>
</dbReference>
<keyword evidence="3" id="KW-0489">Methyltransferase</keyword>
<evidence type="ECO:0000256" key="2">
    <source>
        <dbReference type="ARBA" id="ARBA00012185"/>
    </source>
</evidence>
<sequence>MNHWKINGIKLLRGNCYEIIKKMENNSIDHVITSPPYNMNLRIRNGKYCSRQIVKEFSTKYNGFDDNLPMEEYFEFHKNV</sequence>
<evidence type="ECO:0000256" key="5">
    <source>
        <dbReference type="ARBA" id="ARBA00022691"/>
    </source>
</evidence>
<dbReference type="GO" id="GO:0032259">
    <property type="term" value="P:methylation"/>
    <property type="evidence" value="ECO:0007669"/>
    <property type="project" value="UniProtKB-KW"/>
</dbReference>
<comment type="caution">
    <text evidence="8">The sequence shown here is derived from an EMBL/GenBank/DDBJ whole genome shotgun (WGS) entry which is preliminary data.</text>
</comment>
<gene>
    <name evidence="8" type="ORF">H9897_02550</name>
</gene>
<dbReference type="SUPFAM" id="SSF53335">
    <property type="entry name" value="S-adenosyl-L-methionine-dependent methyltransferases"/>
    <property type="match status" value="1"/>
</dbReference>
<organism evidence="8 9">
    <name type="scientific">Candidatus Ureaplasma intestinipullorum</name>
    <dbReference type="NCBI Taxonomy" id="2838770"/>
    <lineage>
        <taxon>Bacteria</taxon>
        <taxon>Bacillati</taxon>
        <taxon>Mycoplasmatota</taxon>
        <taxon>Mycoplasmoidales</taxon>
        <taxon>Mycoplasmoidaceae</taxon>
        <taxon>Ureaplasma</taxon>
    </lineage>
</organism>
<protein>
    <recommendedName>
        <fullName evidence="2">site-specific DNA-methyltransferase (cytosine-N(4)-specific)</fullName>
        <ecNumber evidence="2">2.1.1.113</ecNumber>
    </recommendedName>
</protein>
<proteinExistence type="inferred from homology"/>
<evidence type="ECO:0000256" key="4">
    <source>
        <dbReference type="ARBA" id="ARBA00022679"/>
    </source>
</evidence>
<evidence type="ECO:0000256" key="3">
    <source>
        <dbReference type="ARBA" id="ARBA00022603"/>
    </source>
</evidence>
<accession>A0A9E2KVP8</accession>
<dbReference type="GO" id="GO:0009307">
    <property type="term" value="P:DNA restriction-modification system"/>
    <property type="evidence" value="ECO:0007669"/>
    <property type="project" value="UniProtKB-KW"/>
</dbReference>
<dbReference type="EMBL" id="JAHLFM010000039">
    <property type="protein sequence ID" value="MBU3831010.1"/>
    <property type="molecule type" value="Genomic_DNA"/>
</dbReference>
<feature type="non-terminal residue" evidence="8">
    <location>
        <position position="80"/>
    </location>
</feature>